<organism evidence="3 4">
    <name type="scientific">Yanghanlia caeni</name>
    <dbReference type="NCBI Taxonomy" id="3064283"/>
    <lineage>
        <taxon>Bacteria</taxon>
        <taxon>Pseudomonadati</taxon>
        <taxon>Pseudomonadota</taxon>
        <taxon>Betaproteobacteria</taxon>
        <taxon>Burkholderiales</taxon>
        <taxon>Alcaligenaceae</taxon>
        <taxon>Yanghanlia</taxon>
    </lineage>
</organism>
<gene>
    <name evidence="3" type="ORF">Q8947_05555</name>
</gene>
<keyword evidence="4" id="KW-1185">Reference proteome</keyword>
<accession>A0ABU1D4Y8</accession>
<dbReference type="PANTHER" id="PTHR30143">
    <property type="entry name" value="ACID HYDRATASE"/>
    <property type="match status" value="1"/>
</dbReference>
<evidence type="ECO:0000313" key="4">
    <source>
        <dbReference type="Proteomes" id="UP001232156"/>
    </source>
</evidence>
<dbReference type="Gene3D" id="3.90.850.10">
    <property type="entry name" value="Fumarylacetoacetase-like, C-terminal domain"/>
    <property type="match status" value="1"/>
</dbReference>
<protein>
    <submittedName>
        <fullName evidence="3">Decarboxylase</fullName>
    </submittedName>
</protein>
<proteinExistence type="predicted"/>
<evidence type="ECO:0000259" key="2">
    <source>
        <dbReference type="Pfam" id="PF01557"/>
    </source>
</evidence>
<dbReference type="Proteomes" id="UP001232156">
    <property type="component" value="Unassembled WGS sequence"/>
</dbReference>
<keyword evidence="1" id="KW-0456">Lyase</keyword>
<dbReference type="PANTHER" id="PTHR30143:SF0">
    <property type="entry name" value="2-KETO-4-PENTENOATE HYDRATASE"/>
    <property type="match status" value="1"/>
</dbReference>
<dbReference type="InterPro" id="IPR036663">
    <property type="entry name" value="Fumarylacetoacetase_C_sf"/>
</dbReference>
<evidence type="ECO:0000313" key="3">
    <source>
        <dbReference type="EMBL" id="MDR4125445.1"/>
    </source>
</evidence>
<dbReference type="EMBL" id="JAUZQE010000009">
    <property type="protein sequence ID" value="MDR4125445.1"/>
    <property type="molecule type" value="Genomic_DNA"/>
</dbReference>
<dbReference type="RefSeq" id="WP_347286658.1">
    <property type="nucleotide sequence ID" value="NZ_JAUZQE010000009.1"/>
</dbReference>
<name>A0ABU1D4Y8_9BURK</name>
<dbReference type="InterPro" id="IPR050772">
    <property type="entry name" value="Hydratase-Decarb/MhpD_sf"/>
</dbReference>
<sequence length="251" mass="26209">MSTARPASASATPAELSAAYRLAAAREAERVSRGARVIGRKIGYTNARMWSTQGVSAPMWGAMFDDSVIEVGSAPARHGLAAYHGPRIEPEIAVHFSATPVPGSDARALLECIDWVAHAYEIVLSPADGQPVTAPRAIASGGMHGALLLGERCPVSALGDDPVSTLADLQAELYCDGVLIDNGSGSNVLGNPLHAVLHLMEGVQREGQTPVRAGDLITTGSMTSPHPIAPGQRWTTRLHGAPLAPLDVTFE</sequence>
<dbReference type="InterPro" id="IPR011234">
    <property type="entry name" value="Fumarylacetoacetase-like_C"/>
</dbReference>
<reference evidence="3 4" key="1">
    <citation type="submission" date="2023-08" db="EMBL/GenBank/DDBJ databases">
        <title>Alcaligenaceae gen. nov., a novel taxon isolated from the sludge of Yixing Pesticide Factory.</title>
        <authorList>
            <person name="Ruan L."/>
        </authorList>
    </citation>
    <scope>NUCLEOTIDE SEQUENCE [LARGE SCALE GENOMIC DNA]</scope>
    <source>
        <strain evidence="3 4">LG-2</strain>
    </source>
</reference>
<comment type="caution">
    <text evidence="3">The sequence shown here is derived from an EMBL/GenBank/DDBJ whole genome shotgun (WGS) entry which is preliminary data.</text>
</comment>
<dbReference type="SUPFAM" id="SSF56529">
    <property type="entry name" value="FAH"/>
    <property type="match status" value="1"/>
</dbReference>
<feature type="domain" description="Fumarylacetoacetase-like C-terminal" evidence="2">
    <location>
        <begin position="83"/>
        <end position="231"/>
    </location>
</feature>
<dbReference type="Pfam" id="PF01557">
    <property type="entry name" value="FAA_hydrolase"/>
    <property type="match status" value="1"/>
</dbReference>
<evidence type="ECO:0000256" key="1">
    <source>
        <dbReference type="ARBA" id="ARBA00023239"/>
    </source>
</evidence>